<dbReference type="InterPro" id="IPR051788">
    <property type="entry name" value="MFS_Transporter"/>
</dbReference>
<dbReference type="InterPro" id="IPR020846">
    <property type="entry name" value="MFS_dom"/>
</dbReference>
<evidence type="ECO:0000256" key="2">
    <source>
        <dbReference type="ARBA" id="ARBA00008335"/>
    </source>
</evidence>
<feature type="transmembrane region" description="Helical" evidence="7">
    <location>
        <begin position="159"/>
        <end position="179"/>
    </location>
</feature>
<feature type="transmembrane region" description="Helical" evidence="7">
    <location>
        <begin position="301"/>
        <end position="324"/>
    </location>
</feature>
<dbReference type="InterPro" id="IPR036259">
    <property type="entry name" value="MFS_trans_sf"/>
</dbReference>
<feature type="domain" description="Major facilitator superfamily (MFS) profile" evidence="8">
    <location>
        <begin position="8"/>
        <end position="390"/>
    </location>
</feature>
<feature type="transmembrane region" description="Helical" evidence="7">
    <location>
        <begin position="252"/>
        <end position="270"/>
    </location>
</feature>
<reference evidence="9 10" key="1">
    <citation type="submission" date="2016-10" db="EMBL/GenBank/DDBJ databases">
        <title>The whole genome sequencing and assembly of Bacillus simplex DSM 1321 strain.</title>
        <authorList>
            <person name="Park M.-K."/>
            <person name="Lee Y.-J."/>
            <person name="Yi H."/>
            <person name="Bahn Y.-S."/>
            <person name="Kim J.F."/>
            <person name="Lee D.-W."/>
        </authorList>
    </citation>
    <scope>NUCLEOTIDE SEQUENCE [LARGE SCALE GENOMIC DNA]</scope>
    <source>
        <strain evidence="9 10">DSM 1321</strain>
    </source>
</reference>
<protein>
    <submittedName>
        <fullName evidence="9">MFS transporter</fullName>
    </submittedName>
</protein>
<dbReference type="InterPro" id="IPR011701">
    <property type="entry name" value="MFS"/>
</dbReference>
<feature type="transmembrane region" description="Helical" evidence="7">
    <location>
        <begin position="364"/>
        <end position="385"/>
    </location>
</feature>
<comment type="similarity">
    <text evidence="2">Belongs to the major facilitator superfamily.</text>
</comment>
<feature type="transmembrane region" description="Helical" evidence="7">
    <location>
        <begin position="133"/>
        <end position="153"/>
    </location>
</feature>
<dbReference type="RefSeq" id="WP_063236553.1">
    <property type="nucleotide sequence ID" value="NZ_BCVO01000070.1"/>
</dbReference>
<evidence type="ECO:0000256" key="3">
    <source>
        <dbReference type="ARBA" id="ARBA00022448"/>
    </source>
</evidence>
<dbReference type="PANTHER" id="PTHR23514:SF3">
    <property type="entry name" value="BYPASS OF STOP CODON PROTEIN 6"/>
    <property type="match status" value="1"/>
</dbReference>
<dbReference type="PROSITE" id="PS00216">
    <property type="entry name" value="SUGAR_TRANSPORT_1"/>
    <property type="match status" value="1"/>
</dbReference>
<feature type="transmembrane region" description="Helical" evidence="7">
    <location>
        <begin position="43"/>
        <end position="62"/>
    </location>
</feature>
<feature type="transmembrane region" description="Helical" evidence="7">
    <location>
        <begin position="336"/>
        <end position="358"/>
    </location>
</feature>
<evidence type="ECO:0000256" key="5">
    <source>
        <dbReference type="ARBA" id="ARBA00022989"/>
    </source>
</evidence>
<dbReference type="Proteomes" id="UP000214618">
    <property type="component" value="Chromosome"/>
</dbReference>
<accession>A0A223EGC4</accession>
<evidence type="ECO:0000256" key="4">
    <source>
        <dbReference type="ARBA" id="ARBA00022692"/>
    </source>
</evidence>
<organism evidence="9 10">
    <name type="scientific">Peribacillus simplex NBRC 15720 = DSM 1321</name>
    <dbReference type="NCBI Taxonomy" id="1349754"/>
    <lineage>
        <taxon>Bacteria</taxon>
        <taxon>Bacillati</taxon>
        <taxon>Bacillota</taxon>
        <taxon>Bacilli</taxon>
        <taxon>Bacillales</taxon>
        <taxon>Bacillaceae</taxon>
        <taxon>Peribacillus</taxon>
    </lineage>
</organism>
<comment type="subcellular location">
    <subcellularLocation>
        <location evidence="1">Cell membrane</location>
        <topology evidence="1">Multi-pass membrane protein</topology>
    </subcellularLocation>
</comment>
<keyword evidence="6 7" id="KW-0472">Membrane</keyword>
<dbReference type="OrthoDB" id="7066727at2"/>
<keyword evidence="4 7" id="KW-0812">Transmembrane</keyword>
<dbReference type="GeneID" id="56473108"/>
<keyword evidence="3" id="KW-0813">Transport</keyword>
<dbReference type="PROSITE" id="PS50850">
    <property type="entry name" value="MFS"/>
    <property type="match status" value="1"/>
</dbReference>
<dbReference type="GO" id="GO:0022857">
    <property type="term" value="F:transmembrane transporter activity"/>
    <property type="evidence" value="ECO:0007669"/>
    <property type="project" value="InterPro"/>
</dbReference>
<dbReference type="GO" id="GO:0005886">
    <property type="term" value="C:plasma membrane"/>
    <property type="evidence" value="ECO:0007669"/>
    <property type="project" value="UniProtKB-SubCell"/>
</dbReference>
<feature type="transmembrane region" description="Helical" evidence="7">
    <location>
        <begin position="98"/>
        <end position="121"/>
    </location>
</feature>
<dbReference type="Gene3D" id="1.20.1250.20">
    <property type="entry name" value="MFS general substrate transporter like domains"/>
    <property type="match status" value="2"/>
</dbReference>
<evidence type="ECO:0000313" key="10">
    <source>
        <dbReference type="Proteomes" id="UP000214618"/>
    </source>
</evidence>
<keyword evidence="5 7" id="KW-1133">Transmembrane helix</keyword>
<dbReference type="SUPFAM" id="SSF103473">
    <property type="entry name" value="MFS general substrate transporter"/>
    <property type="match status" value="1"/>
</dbReference>
<dbReference type="Pfam" id="PF07690">
    <property type="entry name" value="MFS_1"/>
    <property type="match status" value="1"/>
</dbReference>
<feature type="transmembrane region" description="Helical" evidence="7">
    <location>
        <begin position="277"/>
        <end position="295"/>
    </location>
</feature>
<evidence type="ECO:0000259" key="8">
    <source>
        <dbReference type="PROSITE" id="PS50850"/>
    </source>
</evidence>
<feature type="transmembrane region" description="Helical" evidence="7">
    <location>
        <begin position="12"/>
        <end position="31"/>
    </location>
</feature>
<evidence type="ECO:0000313" key="9">
    <source>
        <dbReference type="EMBL" id="ASS94297.1"/>
    </source>
</evidence>
<dbReference type="EMBL" id="CP017704">
    <property type="protein sequence ID" value="ASS94297.1"/>
    <property type="molecule type" value="Genomic_DNA"/>
</dbReference>
<dbReference type="PANTHER" id="PTHR23514">
    <property type="entry name" value="BYPASS OF STOP CODON PROTEIN 6"/>
    <property type="match status" value="1"/>
</dbReference>
<evidence type="ECO:0000256" key="7">
    <source>
        <dbReference type="SAM" id="Phobius"/>
    </source>
</evidence>
<gene>
    <name evidence="9" type="ORF">BS1321_10205</name>
</gene>
<sequence length="402" mass="43740">MKNQFFKAASGMYINYFLLGMVNIILASNMSSLTEQWDTDSTGISYLIAAIGIGRLLTYGLSGVLSDKFGRKPLIIVSSVIMGVFLIGIPFSPTYEMAFAFAILAGISNSAMDAGTYPALTEMFPESAGSASVMVKAFGSLGATILPFIILFLTTNQLFYGFAFLLPAVFYFMNMFFVLSASFPKRKSDAVSNEENLHMNRFITEPKFWNEGIALIIIGFTSTALFTVSQIWLPSFGQEVAGMSSSSAIKLLSYYSVGSLISVLLLSILLNKWIKPVTVILLYPMITLLTVIIILTIHSPIVLSISSFFLGASTAGIFQLSIAIMTELFWRKKGTVTGIVATASSLASVILPIATGLIAKSGDISHIFLFDCFIATIGILAAAFVHYRYKKLTQHQTIFNHG</sequence>
<name>A0A223EGC4_9BACI</name>
<feature type="transmembrane region" description="Helical" evidence="7">
    <location>
        <begin position="74"/>
        <end position="92"/>
    </location>
</feature>
<dbReference type="AlphaFoldDB" id="A0A223EGC4"/>
<evidence type="ECO:0000256" key="1">
    <source>
        <dbReference type="ARBA" id="ARBA00004651"/>
    </source>
</evidence>
<evidence type="ECO:0000256" key="6">
    <source>
        <dbReference type="ARBA" id="ARBA00023136"/>
    </source>
</evidence>
<dbReference type="InterPro" id="IPR005829">
    <property type="entry name" value="Sugar_transporter_CS"/>
</dbReference>
<feature type="transmembrane region" description="Helical" evidence="7">
    <location>
        <begin position="208"/>
        <end position="232"/>
    </location>
</feature>
<proteinExistence type="inferred from homology"/>